<dbReference type="EMBL" id="JAAGWQ010000012">
    <property type="protein sequence ID" value="KAF5679386.1"/>
    <property type="molecule type" value="Genomic_DNA"/>
</dbReference>
<dbReference type="PANTHER" id="PTHR37540:SF5">
    <property type="entry name" value="TRANSCRIPTION FACTOR DOMAIN-CONTAINING PROTEIN"/>
    <property type="match status" value="1"/>
</dbReference>
<dbReference type="Pfam" id="PF11951">
    <property type="entry name" value="Fungal_trans_2"/>
    <property type="match status" value="1"/>
</dbReference>
<accession>A0A8H5TZY5</accession>
<protein>
    <submittedName>
        <fullName evidence="2">Uncharacterized protein</fullName>
    </submittedName>
</protein>
<organism evidence="2 3">
    <name type="scientific">Fusarium heterosporum</name>
    <dbReference type="NCBI Taxonomy" id="42747"/>
    <lineage>
        <taxon>Eukaryota</taxon>
        <taxon>Fungi</taxon>
        <taxon>Dikarya</taxon>
        <taxon>Ascomycota</taxon>
        <taxon>Pezizomycotina</taxon>
        <taxon>Sordariomycetes</taxon>
        <taxon>Hypocreomycetidae</taxon>
        <taxon>Hypocreales</taxon>
        <taxon>Nectriaceae</taxon>
        <taxon>Fusarium</taxon>
        <taxon>Fusarium heterosporum species complex</taxon>
    </lineage>
</organism>
<proteinExistence type="predicted"/>
<gene>
    <name evidence="2" type="ORF">FHETE_803</name>
</gene>
<sequence length="378" mass="42569">MSERTTTILHFLCVADEAPVCKMMRELCFALAFVDDSAMHLVLARLEIEPERNGGRPSKDNSTTLSHYNASIEILRHQLGEPALIAHEIIIGVIVNLACYDLYTDNLARWKTHLLGLQTMIQYRGGIRTLSSRYLQVTTTWTDLIGSMIVDASPYLELQQAKNYTTVQADFHSLDGCSNVELESKANIAILLDLLSTLSNLATGKSELELSRDDVLLDVLQATIHSALTIPRYDEPGSHHESLPPYLITHELVRLAALTYLSGPVMFLAGGLTQKMIARHYRGKITRLYNPQRSFWVGLGHVKLIVLVVAALGENGEDRYQLTAHLRRAMLSQGLEWENLVKMLHSMAWFDHVWMDGLNKLRRDLIFVNRTHGLKSGQ</sequence>
<dbReference type="InterPro" id="IPR021858">
    <property type="entry name" value="Fun_TF"/>
</dbReference>
<dbReference type="AlphaFoldDB" id="A0A8H5TZY5"/>
<dbReference type="OrthoDB" id="3469225at2759"/>
<evidence type="ECO:0000313" key="3">
    <source>
        <dbReference type="Proteomes" id="UP000567885"/>
    </source>
</evidence>
<name>A0A8H5TZY5_FUSHE</name>
<keyword evidence="1" id="KW-0539">Nucleus</keyword>
<dbReference type="PANTHER" id="PTHR37540">
    <property type="entry name" value="TRANSCRIPTION FACTOR (ACR-2), PUTATIVE-RELATED-RELATED"/>
    <property type="match status" value="1"/>
</dbReference>
<evidence type="ECO:0000256" key="1">
    <source>
        <dbReference type="ARBA" id="ARBA00023242"/>
    </source>
</evidence>
<comment type="caution">
    <text evidence="2">The sequence shown here is derived from an EMBL/GenBank/DDBJ whole genome shotgun (WGS) entry which is preliminary data.</text>
</comment>
<dbReference type="Proteomes" id="UP000567885">
    <property type="component" value="Unassembled WGS sequence"/>
</dbReference>
<evidence type="ECO:0000313" key="2">
    <source>
        <dbReference type="EMBL" id="KAF5679386.1"/>
    </source>
</evidence>
<reference evidence="2 3" key="1">
    <citation type="submission" date="2020-05" db="EMBL/GenBank/DDBJ databases">
        <title>Identification and distribution of gene clusters putatively required for synthesis of sphingolipid metabolism inhibitors in phylogenetically diverse species of the filamentous fungus Fusarium.</title>
        <authorList>
            <person name="Kim H.-S."/>
            <person name="Busman M."/>
            <person name="Brown D.W."/>
            <person name="Divon H."/>
            <person name="Uhlig S."/>
            <person name="Proctor R.H."/>
        </authorList>
    </citation>
    <scope>NUCLEOTIDE SEQUENCE [LARGE SCALE GENOMIC DNA]</scope>
    <source>
        <strain evidence="2 3">NRRL 20693</strain>
    </source>
</reference>
<keyword evidence="3" id="KW-1185">Reference proteome</keyword>